<sequence length="224" mass="24716">MSDLIYDLRTLDHAISAGNGVVKARDMAPLDEARNLVLAAQRQAEEIRRDARAQYEAEKERGYREGRQAAQEEALSRLLVEQAFLDTRLVDLEADFAELIKSCVRKVISTFDDMTLAEAAASSALRKMRREAQIQIYLPTSLVEAFIPVSNRLEMLFPEVKTIDLIEDAALTAPSIIVESRIGRIECELGDKIAEIEAIIDAARANLSPSPCGDTGGQDVEDAP</sequence>
<dbReference type="InterPro" id="IPR010586">
    <property type="entry name" value="T3SS_stator_protein"/>
</dbReference>
<dbReference type="Pfam" id="PF06635">
    <property type="entry name" value="T3SS_SCTL"/>
    <property type="match status" value="1"/>
</dbReference>
<protein>
    <submittedName>
        <fullName evidence="2">Flagellar biosynthesis/type III secretory pathway protein FliH</fullName>
    </submittedName>
</protein>
<keyword evidence="2" id="KW-0969">Cilium</keyword>
<dbReference type="EMBL" id="QAYG01000011">
    <property type="protein sequence ID" value="PTW56648.1"/>
    <property type="molecule type" value="Genomic_DNA"/>
</dbReference>
<evidence type="ECO:0000313" key="3">
    <source>
        <dbReference type="Proteomes" id="UP000244081"/>
    </source>
</evidence>
<organism evidence="2 3">
    <name type="scientific">Breoghania corrubedonensis</name>
    <dbReference type="NCBI Taxonomy" id="665038"/>
    <lineage>
        <taxon>Bacteria</taxon>
        <taxon>Pseudomonadati</taxon>
        <taxon>Pseudomonadota</taxon>
        <taxon>Alphaproteobacteria</taxon>
        <taxon>Hyphomicrobiales</taxon>
        <taxon>Stappiaceae</taxon>
        <taxon>Breoghania</taxon>
    </lineage>
</organism>
<keyword evidence="1" id="KW-0175">Coiled coil</keyword>
<keyword evidence="2" id="KW-0282">Flagellum</keyword>
<evidence type="ECO:0000313" key="2">
    <source>
        <dbReference type="EMBL" id="PTW56648.1"/>
    </source>
</evidence>
<name>A0A2T5UYQ9_9HYPH</name>
<dbReference type="Proteomes" id="UP000244081">
    <property type="component" value="Unassembled WGS sequence"/>
</dbReference>
<comment type="caution">
    <text evidence="2">The sequence shown here is derived from an EMBL/GenBank/DDBJ whole genome shotgun (WGS) entry which is preliminary data.</text>
</comment>
<dbReference type="RefSeq" id="WP_107991678.1">
    <property type="nucleotide sequence ID" value="NZ_QAYG01000011.1"/>
</dbReference>
<gene>
    <name evidence="2" type="ORF">C8N35_111111</name>
</gene>
<evidence type="ECO:0000256" key="1">
    <source>
        <dbReference type="SAM" id="Coils"/>
    </source>
</evidence>
<proteinExistence type="predicted"/>
<accession>A0A2T5UYQ9</accession>
<feature type="coiled-coil region" evidence="1">
    <location>
        <begin position="30"/>
        <end position="61"/>
    </location>
</feature>
<keyword evidence="2" id="KW-0966">Cell projection</keyword>
<dbReference type="OrthoDB" id="7677838at2"/>
<dbReference type="AlphaFoldDB" id="A0A2T5UYQ9"/>
<reference evidence="2 3" key="1">
    <citation type="submission" date="2018-04" db="EMBL/GenBank/DDBJ databases">
        <title>Genomic Encyclopedia of Archaeal and Bacterial Type Strains, Phase II (KMG-II): from individual species to whole genera.</title>
        <authorList>
            <person name="Goeker M."/>
        </authorList>
    </citation>
    <scope>NUCLEOTIDE SEQUENCE [LARGE SCALE GENOMIC DNA]</scope>
    <source>
        <strain evidence="2 3">DSM 23382</strain>
    </source>
</reference>
<keyword evidence="3" id="KW-1185">Reference proteome</keyword>